<protein>
    <submittedName>
        <fullName evidence="5">Mitochondrial carrier protein domain-containing protein</fullName>
    </submittedName>
</protein>
<keyword evidence="4" id="KW-0472">Membrane</keyword>
<organism evidence="5 6">
    <name type="scientific">Ditylenchus destructor</name>
    <dbReference type="NCBI Taxonomy" id="166010"/>
    <lineage>
        <taxon>Eukaryota</taxon>
        <taxon>Metazoa</taxon>
        <taxon>Ecdysozoa</taxon>
        <taxon>Nematoda</taxon>
        <taxon>Chromadorea</taxon>
        <taxon>Rhabditida</taxon>
        <taxon>Tylenchina</taxon>
        <taxon>Tylenchomorpha</taxon>
        <taxon>Sphaerularioidea</taxon>
        <taxon>Anguinidae</taxon>
        <taxon>Anguininae</taxon>
        <taxon>Ditylenchus</taxon>
    </lineage>
</organism>
<sequence length="67" mass="7674">MQTSRVPPGQGVLMTLYDVWLHEGFVHGLYKGLSMNWIKGPMAVGISFTTYEHVLPHMKYYMSRLTA</sequence>
<keyword evidence="6" id="KW-1185">Reference proteome</keyword>
<evidence type="ECO:0000313" key="6">
    <source>
        <dbReference type="Proteomes" id="UP001201812"/>
    </source>
</evidence>
<evidence type="ECO:0000256" key="2">
    <source>
        <dbReference type="ARBA" id="ARBA00006375"/>
    </source>
</evidence>
<dbReference type="Pfam" id="PF00153">
    <property type="entry name" value="Mito_carr"/>
    <property type="match status" value="1"/>
</dbReference>
<evidence type="ECO:0000256" key="4">
    <source>
        <dbReference type="ARBA" id="ARBA00023136"/>
    </source>
</evidence>
<evidence type="ECO:0000256" key="1">
    <source>
        <dbReference type="ARBA" id="ARBA00004141"/>
    </source>
</evidence>
<dbReference type="Gene3D" id="1.50.40.10">
    <property type="entry name" value="Mitochondrial carrier domain"/>
    <property type="match status" value="1"/>
</dbReference>
<dbReference type="SUPFAM" id="SSF103506">
    <property type="entry name" value="Mitochondrial carrier"/>
    <property type="match status" value="1"/>
</dbReference>
<comment type="subcellular location">
    <subcellularLocation>
        <location evidence="1">Membrane</location>
        <topology evidence="1">Multi-pass membrane protein</topology>
    </subcellularLocation>
</comment>
<keyword evidence="3" id="KW-0812">Transmembrane</keyword>
<dbReference type="InterPro" id="IPR023395">
    <property type="entry name" value="MCP_dom_sf"/>
</dbReference>
<evidence type="ECO:0000313" key="5">
    <source>
        <dbReference type="EMBL" id="KAI1708324.1"/>
    </source>
</evidence>
<dbReference type="AlphaFoldDB" id="A0AAD4MWK0"/>
<evidence type="ECO:0000256" key="3">
    <source>
        <dbReference type="ARBA" id="ARBA00022692"/>
    </source>
</evidence>
<name>A0AAD4MWK0_9BILA</name>
<comment type="similarity">
    <text evidence="2">Belongs to the mitochondrial carrier (TC 2.A.29) family.</text>
</comment>
<comment type="caution">
    <text evidence="5">The sequence shown here is derived from an EMBL/GenBank/DDBJ whole genome shotgun (WGS) entry which is preliminary data.</text>
</comment>
<dbReference type="EMBL" id="JAKKPZ010000036">
    <property type="protein sequence ID" value="KAI1708324.1"/>
    <property type="molecule type" value="Genomic_DNA"/>
</dbReference>
<gene>
    <name evidence="5" type="ORF">DdX_12004</name>
</gene>
<proteinExistence type="inferred from homology"/>
<dbReference type="Proteomes" id="UP001201812">
    <property type="component" value="Unassembled WGS sequence"/>
</dbReference>
<reference evidence="5" key="1">
    <citation type="submission" date="2022-01" db="EMBL/GenBank/DDBJ databases">
        <title>Genome Sequence Resource for Two Populations of Ditylenchus destructor, the Migratory Endoparasitic Phytonematode.</title>
        <authorList>
            <person name="Zhang H."/>
            <person name="Lin R."/>
            <person name="Xie B."/>
        </authorList>
    </citation>
    <scope>NUCLEOTIDE SEQUENCE</scope>
    <source>
        <strain evidence="5">BazhouSP</strain>
    </source>
</reference>
<dbReference type="GO" id="GO:0016020">
    <property type="term" value="C:membrane"/>
    <property type="evidence" value="ECO:0007669"/>
    <property type="project" value="UniProtKB-SubCell"/>
</dbReference>
<accession>A0AAD4MWK0</accession>
<dbReference type="InterPro" id="IPR018108">
    <property type="entry name" value="MCP_transmembrane"/>
</dbReference>